<gene>
    <name evidence="8" type="ordered locus">Ilyop_2885</name>
</gene>
<sequence>MKLNFKFYKKNTIGYIFILFLLLGIWVSTQTFAKYTGYHPGLEDPLIKFKDIKIYKPFLILIWLKKYSHSAPIATKKSLQILFEFIFAGFFLMAIFKRKHSSLDTHGTARWADIHDIKESGLYLKNKEVEKALKLSGMWDIYTKRLPKEEHHRDGVVLGKDPKGREIIHNGVEHIMLMAPTRSGKGVGVIIPTLLTWKHSTIVNDIKGENYQLTKKFRKTLGHKCLKFDPTNPVDSCKYNPLLDVNKSKDCEYQDARIIAEIICASDKPDHWSQSATSFLTGIILHVIYSESNPTLGGIVRFLTSTETTFEDKMELIMSYPHTNDPFIFENIYHDVVKLNVEDEETQELIVTEFPNTHPVAARVAGDMLGKADKERASIVSTALTKLGIYQDPIIDKNTSGSDFKVNDLMNADVPLDLFLVTPPKALDVTAPLFRLIITQIIYGLTEEMEFINGMENKGYKHRLLLLLDEFPALGKIPLIEKALAFIAGYGMKALLITQDINQVNRLYTKDNSILSNCYVTVFYTPAKSDHETPRLISNSLGDKTIEFTTKSWKGFKYLSDWSYSSHKSGRRLLTEGEVGTYSSDKNLILINGKPPIQGFKIKYYEDRKYLNRLKLKAKE</sequence>
<evidence type="ECO:0000313" key="9">
    <source>
        <dbReference type="Proteomes" id="UP000006875"/>
    </source>
</evidence>
<dbReference type="Pfam" id="PF02534">
    <property type="entry name" value="T4SS-DNA_transf"/>
    <property type="match status" value="1"/>
</dbReference>
<dbReference type="HOGENOM" id="CLU_012039_0_2_0"/>
<dbReference type="PANTHER" id="PTHR37937">
    <property type="entry name" value="CONJUGATIVE TRANSFER: DNA TRANSPORT"/>
    <property type="match status" value="1"/>
</dbReference>
<dbReference type="eggNOG" id="COG3505">
    <property type="taxonomic scope" value="Bacteria"/>
</dbReference>
<dbReference type="Proteomes" id="UP000006875">
    <property type="component" value="Plasmid pILYOP02"/>
</dbReference>
<comment type="similarity">
    <text evidence="2">Belongs to the VirD4/TraG family.</text>
</comment>
<evidence type="ECO:0000256" key="5">
    <source>
        <dbReference type="ARBA" id="ARBA00022989"/>
    </source>
</evidence>
<keyword evidence="3" id="KW-1003">Cell membrane</keyword>
<dbReference type="TCDB" id="3.A.7.4.2">
    <property type="family name" value="the type iv (conjugal dna-protein transfer or virb) secretory pathway (ivsp) family"/>
</dbReference>
<dbReference type="EMBL" id="CP002283">
    <property type="protein sequence ID" value="ADO84632.1"/>
    <property type="molecule type" value="Genomic_DNA"/>
</dbReference>
<keyword evidence="5 7" id="KW-1133">Transmembrane helix</keyword>
<proteinExistence type="inferred from homology"/>
<dbReference type="InterPro" id="IPR027417">
    <property type="entry name" value="P-loop_NTPase"/>
</dbReference>
<evidence type="ECO:0000256" key="4">
    <source>
        <dbReference type="ARBA" id="ARBA00022692"/>
    </source>
</evidence>
<reference evidence="8 9" key="1">
    <citation type="journal article" date="2010" name="Stand. Genomic Sci.">
        <title>Complete genome sequence of Ilyobacter polytropus type strain (CuHbu1).</title>
        <authorList>
            <person name="Sikorski J."/>
            <person name="Chertkov O."/>
            <person name="Lapidus A."/>
            <person name="Nolan M."/>
            <person name="Lucas S."/>
            <person name="Del Rio T.G."/>
            <person name="Tice H."/>
            <person name="Cheng J.F."/>
            <person name="Tapia R."/>
            <person name="Han C."/>
            <person name="Goodwin L."/>
            <person name="Pitluck S."/>
            <person name="Liolios K."/>
            <person name="Ivanova N."/>
            <person name="Mavromatis K."/>
            <person name="Mikhailova N."/>
            <person name="Pati A."/>
            <person name="Chen A."/>
            <person name="Palaniappan K."/>
            <person name="Land M."/>
            <person name="Hauser L."/>
            <person name="Chang Y.J."/>
            <person name="Jeffries C.D."/>
            <person name="Brambilla E."/>
            <person name="Yasawong M."/>
            <person name="Rohde M."/>
            <person name="Pukall R."/>
            <person name="Spring S."/>
            <person name="Goker M."/>
            <person name="Woyke T."/>
            <person name="Bristow J."/>
            <person name="Eisen J.A."/>
            <person name="Markowitz V."/>
            <person name="Hugenholtz P."/>
            <person name="Kyrpides N.C."/>
            <person name="Klenk H.P."/>
        </authorList>
    </citation>
    <scope>NUCLEOTIDE SEQUENCE [LARGE SCALE GENOMIC DNA]</scope>
    <source>
        <strain evidence="9">ATCC 51220 / DSM 2926 / LMG 16218 / CuHBu1</strain>
        <plasmid evidence="9">pILYOP02</plasmid>
    </source>
</reference>
<organism evidence="8 9">
    <name type="scientific">Ilyobacter polytropus (strain ATCC 51220 / DSM 2926 / LMG 16218 / CuHBu1)</name>
    <dbReference type="NCBI Taxonomy" id="572544"/>
    <lineage>
        <taxon>Bacteria</taxon>
        <taxon>Fusobacteriati</taxon>
        <taxon>Fusobacteriota</taxon>
        <taxon>Fusobacteriia</taxon>
        <taxon>Fusobacteriales</taxon>
        <taxon>Fusobacteriaceae</taxon>
        <taxon>Ilyobacter</taxon>
    </lineage>
</organism>
<dbReference type="KEGG" id="ipo:Ilyop_2885"/>
<comment type="subcellular location">
    <subcellularLocation>
        <location evidence="1">Cell membrane</location>
        <topology evidence="1">Multi-pass membrane protein</topology>
    </subcellularLocation>
</comment>
<feature type="transmembrane region" description="Helical" evidence="7">
    <location>
        <begin position="12"/>
        <end position="33"/>
    </location>
</feature>
<geneLocation type="plasmid" evidence="8 9">
    <name>pILYOP02</name>
</geneLocation>
<evidence type="ECO:0000313" key="8">
    <source>
        <dbReference type="EMBL" id="ADO84632.1"/>
    </source>
</evidence>
<keyword evidence="8" id="KW-0614">Plasmid</keyword>
<dbReference type="InterPro" id="IPR051539">
    <property type="entry name" value="T4SS-coupling_protein"/>
</dbReference>
<dbReference type="GO" id="GO:0005886">
    <property type="term" value="C:plasma membrane"/>
    <property type="evidence" value="ECO:0007669"/>
    <property type="project" value="UniProtKB-SubCell"/>
</dbReference>
<dbReference type="SUPFAM" id="SSF52540">
    <property type="entry name" value="P-loop containing nucleoside triphosphate hydrolases"/>
    <property type="match status" value="1"/>
</dbReference>
<keyword evidence="9" id="KW-1185">Reference proteome</keyword>
<protein>
    <submittedName>
        <fullName evidence="8">TRAG family protein</fullName>
    </submittedName>
</protein>
<dbReference type="Gene3D" id="3.40.50.300">
    <property type="entry name" value="P-loop containing nucleotide triphosphate hydrolases"/>
    <property type="match status" value="1"/>
</dbReference>
<evidence type="ECO:0000256" key="7">
    <source>
        <dbReference type="SAM" id="Phobius"/>
    </source>
</evidence>
<dbReference type="OrthoDB" id="9766496at2"/>
<accession>E3HE20</accession>
<evidence type="ECO:0000256" key="6">
    <source>
        <dbReference type="ARBA" id="ARBA00023136"/>
    </source>
</evidence>
<keyword evidence="6 7" id="KW-0472">Membrane</keyword>
<name>E3HE20_ILYPC</name>
<dbReference type="PANTHER" id="PTHR37937:SF1">
    <property type="entry name" value="CONJUGATIVE TRANSFER: DNA TRANSPORT"/>
    <property type="match status" value="1"/>
</dbReference>
<evidence type="ECO:0000256" key="1">
    <source>
        <dbReference type="ARBA" id="ARBA00004651"/>
    </source>
</evidence>
<evidence type="ECO:0000256" key="3">
    <source>
        <dbReference type="ARBA" id="ARBA00022475"/>
    </source>
</evidence>
<keyword evidence="4 7" id="KW-0812">Transmembrane</keyword>
<dbReference type="InterPro" id="IPR003688">
    <property type="entry name" value="TraG/VirD4"/>
</dbReference>
<dbReference type="CDD" id="cd01127">
    <property type="entry name" value="TrwB_TraG_TraD_VirD4"/>
    <property type="match status" value="2"/>
</dbReference>
<dbReference type="AlphaFoldDB" id="E3HE20"/>
<evidence type="ECO:0000256" key="2">
    <source>
        <dbReference type="ARBA" id="ARBA00008806"/>
    </source>
</evidence>